<dbReference type="PANTHER" id="PTHR47331:SF1">
    <property type="entry name" value="GAG-LIKE PROTEIN"/>
    <property type="match status" value="1"/>
</dbReference>
<proteinExistence type="predicted"/>
<comment type="caution">
    <text evidence="1">The sequence shown here is derived from an EMBL/GenBank/DDBJ whole genome shotgun (WGS) entry which is preliminary data.</text>
</comment>
<evidence type="ECO:0000313" key="2">
    <source>
        <dbReference type="Proteomes" id="UP001148838"/>
    </source>
</evidence>
<dbReference type="InterPro" id="IPR008042">
    <property type="entry name" value="Retrotrans_Pao"/>
</dbReference>
<dbReference type="Pfam" id="PF05380">
    <property type="entry name" value="Peptidase_A17"/>
    <property type="match status" value="1"/>
</dbReference>
<protein>
    <submittedName>
        <fullName evidence="1">Uncharacterized protein</fullName>
    </submittedName>
</protein>
<reference evidence="1 2" key="1">
    <citation type="journal article" date="2022" name="Allergy">
        <title>Genome assembly and annotation of Periplaneta americana reveal a comprehensive cockroach allergen profile.</title>
        <authorList>
            <person name="Wang L."/>
            <person name="Xiong Q."/>
            <person name="Saelim N."/>
            <person name="Wang L."/>
            <person name="Nong W."/>
            <person name="Wan A.T."/>
            <person name="Shi M."/>
            <person name="Liu X."/>
            <person name="Cao Q."/>
            <person name="Hui J.H.L."/>
            <person name="Sookrung N."/>
            <person name="Leung T.F."/>
            <person name="Tungtrongchitr A."/>
            <person name="Tsui S.K.W."/>
        </authorList>
    </citation>
    <scope>NUCLEOTIDE SEQUENCE [LARGE SCALE GENOMIC DNA]</scope>
    <source>
        <strain evidence="1">PWHHKU_190912</strain>
    </source>
</reference>
<sequence>MGRTLATRSRNSLAHVDLQPFRVVANTHSSMDRHFRTIYPPTSRFCDASERAYGAVIYVRSTKDDCVSVSLACSKNRLAPVKKVTLPRLELQAALVGA</sequence>
<dbReference type="Proteomes" id="UP001148838">
    <property type="component" value="Unassembled WGS sequence"/>
</dbReference>
<evidence type="ECO:0000313" key="1">
    <source>
        <dbReference type="EMBL" id="KAJ4430639.1"/>
    </source>
</evidence>
<keyword evidence="2" id="KW-1185">Reference proteome</keyword>
<gene>
    <name evidence="1" type="ORF">ANN_19229</name>
</gene>
<organism evidence="1 2">
    <name type="scientific">Periplaneta americana</name>
    <name type="common">American cockroach</name>
    <name type="synonym">Blatta americana</name>
    <dbReference type="NCBI Taxonomy" id="6978"/>
    <lineage>
        <taxon>Eukaryota</taxon>
        <taxon>Metazoa</taxon>
        <taxon>Ecdysozoa</taxon>
        <taxon>Arthropoda</taxon>
        <taxon>Hexapoda</taxon>
        <taxon>Insecta</taxon>
        <taxon>Pterygota</taxon>
        <taxon>Neoptera</taxon>
        <taxon>Polyneoptera</taxon>
        <taxon>Dictyoptera</taxon>
        <taxon>Blattodea</taxon>
        <taxon>Blattoidea</taxon>
        <taxon>Blattidae</taxon>
        <taxon>Blattinae</taxon>
        <taxon>Periplaneta</taxon>
    </lineage>
</organism>
<name>A0ABQ8S9V1_PERAM</name>
<dbReference type="PANTHER" id="PTHR47331">
    <property type="entry name" value="PHD-TYPE DOMAIN-CONTAINING PROTEIN"/>
    <property type="match status" value="1"/>
</dbReference>
<dbReference type="EMBL" id="JAJSOF020000031">
    <property type="protein sequence ID" value="KAJ4430639.1"/>
    <property type="molecule type" value="Genomic_DNA"/>
</dbReference>
<accession>A0ABQ8S9V1</accession>